<accession>A0A9P6RIZ0</accession>
<evidence type="ECO:0000313" key="2">
    <source>
        <dbReference type="EMBL" id="KAG0321185.1"/>
    </source>
</evidence>
<name>A0A9P6RIZ0_9FUNG</name>
<dbReference type="Proteomes" id="UP000823405">
    <property type="component" value="Unassembled WGS sequence"/>
</dbReference>
<proteinExistence type="predicted"/>
<dbReference type="AlphaFoldDB" id="A0A9P6RIZ0"/>
<comment type="caution">
    <text evidence="2">The sequence shown here is derived from an EMBL/GenBank/DDBJ whole genome shotgun (WGS) entry which is preliminary data.</text>
</comment>
<feature type="compositionally biased region" description="Acidic residues" evidence="1">
    <location>
        <begin position="65"/>
        <end position="77"/>
    </location>
</feature>
<reference evidence="2" key="1">
    <citation type="journal article" date="2020" name="Fungal Divers.">
        <title>Resolving the Mortierellaceae phylogeny through synthesis of multi-gene phylogenetics and phylogenomics.</title>
        <authorList>
            <person name="Vandepol N."/>
            <person name="Liber J."/>
            <person name="Desiro A."/>
            <person name="Na H."/>
            <person name="Kennedy M."/>
            <person name="Barry K."/>
            <person name="Grigoriev I.V."/>
            <person name="Miller A.N."/>
            <person name="O'Donnell K."/>
            <person name="Stajich J.E."/>
            <person name="Bonito G."/>
        </authorList>
    </citation>
    <scope>NUCLEOTIDE SEQUENCE</scope>
    <source>
        <strain evidence="2">NVP60</strain>
    </source>
</reference>
<protein>
    <submittedName>
        <fullName evidence="2">Uncharacterized protein</fullName>
    </submittedName>
</protein>
<keyword evidence="3" id="KW-1185">Reference proteome</keyword>
<dbReference type="EMBL" id="JAAAIN010000073">
    <property type="protein sequence ID" value="KAG0321185.1"/>
    <property type="molecule type" value="Genomic_DNA"/>
</dbReference>
<feature type="region of interest" description="Disordered" evidence="1">
    <location>
        <begin position="62"/>
        <end position="81"/>
    </location>
</feature>
<gene>
    <name evidence="2" type="ORF">BGZ97_011932</name>
</gene>
<dbReference type="OrthoDB" id="546434at2759"/>
<evidence type="ECO:0000256" key="1">
    <source>
        <dbReference type="SAM" id="MobiDB-lite"/>
    </source>
</evidence>
<evidence type="ECO:0000313" key="3">
    <source>
        <dbReference type="Proteomes" id="UP000823405"/>
    </source>
</evidence>
<sequence>MTDSRSTTPHMAESNKILISKLLSLSNAFTGSIRALCEQQNEKVLRFDDDMILELLTRWEQEAGKEEEEGSEPELDDSSSTTSLVTLGATNALERYQIIVGRVWEETDVILSSIRKIRDLVEFGRIQHYSDFDDDDSEEDAIEKDEIIKKNLYSRLLFHANGLVTVLGEFLECVSGIQRLVSTIKTQRKSQEINCDELYLDNGSPVDSNGFDADGQQSSSVVDFISDDPIPVKHLDPALMRKLKRKTRFKTITEKVRRSFSDFAKRSTTSLLAVFPPLGDGTNEGFHWDSYSDGEYYSEEWVGTEWGSSLAAEEDSFVRTLSPPDSPGIKSEKLYNRHRRLSSKDSSGIPEQYWPGSTRLGLSDDGMSPTNSILPASPFSTSSLPTPMAGGSSNGGEFVDGASMAMSRSMSSERTVNTIATRLHIGSPNNEASPPRKSLESLREVMELTGLTSAGAHVHRSQYLGADSHRLTTMLDILVLRRTTVTFTEQLSSSAPTTTGFAPSHATITHTRSIL</sequence>
<organism evidence="2 3">
    <name type="scientific">Linnemannia gamsii</name>
    <dbReference type="NCBI Taxonomy" id="64522"/>
    <lineage>
        <taxon>Eukaryota</taxon>
        <taxon>Fungi</taxon>
        <taxon>Fungi incertae sedis</taxon>
        <taxon>Mucoromycota</taxon>
        <taxon>Mortierellomycotina</taxon>
        <taxon>Mortierellomycetes</taxon>
        <taxon>Mortierellales</taxon>
        <taxon>Mortierellaceae</taxon>
        <taxon>Linnemannia</taxon>
    </lineage>
</organism>